<protein>
    <recommendedName>
        <fullName evidence="4">Lariat debranching enzyme C-terminal domain-containing protein</fullName>
    </recommendedName>
</protein>
<feature type="compositionally biased region" description="Basic residues" evidence="1">
    <location>
        <begin position="224"/>
        <end position="241"/>
    </location>
</feature>
<feature type="region of interest" description="Disordered" evidence="1">
    <location>
        <begin position="218"/>
        <end position="280"/>
    </location>
</feature>
<dbReference type="PANTHER" id="PTHR12849">
    <property type="entry name" value="RNA LARIAT DEBRANCHING ENZYME"/>
    <property type="match status" value="1"/>
</dbReference>
<sequence>VLRRRADPPGPLGLPRPQRPGQVQGPGGLPRVLLGTKGRADPDRLRGRQPRELQLPPGAPLRRVGRAEHLLPRRGGAVRLCKRTEGPGGNTSVSSLRVAGLSGIYNGRHYRLGRYEMPPYGRDELRSVYHTREVDVARMKALGDGPTDVMISHDWPRGVHRHGDEADLVRRKPFFGEEVWSNTLGSVANGELLGTLRPGHWFAAHLHVKFEAEVCHAAPQGGRERRRRRGEGRRRRRRGRRLPGPDDPASLSPRQVPAPRRHIQVVHVEPSSSRPVGHPA</sequence>
<name>K0S718_THAOC</name>
<gene>
    <name evidence="2" type="ORF">THAOC_18483</name>
</gene>
<evidence type="ECO:0000313" key="2">
    <source>
        <dbReference type="EMBL" id="EJK61080.1"/>
    </source>
</evidence>
<dbReference type="GO" id="GO:0008419">
    <property type="term" value="F:RNA lariat debranching enzyme activity"/>
    <property type="evidence" value="ECO:0007669"/>
    <property type="project" value="TreeGrafter"/>
</dbReference>
<evidence type="ECO:0008006" key="4">
    <source>
        <dbReference type="Google" id="ProtNLM"/>
    </source>
</evidence>
<dbReference type="EMBL" id="AGNL01020420">
    <property type="protein sequence ID" value="EJK61080.1"/>
    <property type="molecule type" value="Genomic_DNA"/>
</dbReference>
<feature type="compositionally biased region" description="Basic and acidic residues" evidence="1">
    <location>
        <begin position="38"/>
        <end position="51"/>
    </location>
</feature>
<accession>K0S718</accession>
<evidence type="ECO:0000256" key="1">
    <source>
        <dbReference type="SAM" id="MobiDB-lite"/>
    </source>
</evidence>
<dbReference type="GO" id="GO:0005634">
    <property type="term" value="C:nucleus"/>
    <property type="evidence" value="ECO:0007669"/>
    <property type="project" value="TreeGrafter"/>
</dbReference>
<dbReference type="eggNOG" id="KOG2863">
    <property type="taxonomic scope" value="Eukaryota"/>
</dbReference>
<dbReference type="OrthoDB" id="407609at2759"/>
<dbReference type="Proteomes" id="UP000266841">
    <property type="component" value="Unassembled WGS sequence"/>
</dbReference>
<feature type="non-terminal residue" evidence="2">
    <location>
        <position position="1"/>
    </location>
</feature>
<proteinExistence type="predicted"/>
<dbReference type="AlphaFoldDB" id="K0S718"/>
<evidence type="ECO:0000313" key="3">
    <source>
        <dbReference type="Proteomes" id="UP000266841"/>
    </source>
</evidence>
<comment type="caution">
    <text evidence="2">The sequence shown here is derived from an EMBL/GenBank/DDBJ whole genome shotgun (WGS) entry which is preliminary data.</text>
</comment>
<keyword evidence="3" id="KW-1185">Reference proteome</keyword>
<dbReference type="GO" id="GO:0000398">
    <property type="term" value="P:mRNA splicing, via spliceosome"/>
    <property type="evidence" value="ECO:0007669"/>
    <property type="project" value="TreeGrafter"/>
</dbReference>
<dbReference type="PANTHER" id="PTHR12849:SF0">
    <property type="entry name" value="LARIAT DEBRANCHING ENZYME"/>
    <property type="match status" value="1"/>
</dbReference>
<reference evidence="2 3" key="1">
    <citation type="journal article" date="2012" name="Genome Biol.">
        <title>Genome and low-iron response of an oceanic diatom adapted to chronic iron limitation.</title>
        <authorList>
            <person name="Lommer M."/>
            <person name="Specht M."/>
            <person name="Roy A.S."/>
            <person name="Kraemer L."/>
            <person name="Andreson R."/>
            <person name="Gutowska M.A."/>
            <person name="Wolf J."/>
            <person name="Bergner S.V."/>
            <person name="Schilhabel M.B."/>
            <person name="Klostermeier U.C."/>
            <person name="Beiko R.G."/>
            <person name="Rosenstiel P."/>
            <person name="Hippler M."/>
            <person name="Laroche J."/>
        </authorList>
    </citation>
    <scope>NUCLEOTIDE SEQUENCE [LARGE SCALE GENOMIC DNA]</scope>
    <source>
        <strain evidence="2 3">CCMP1005</strain>
    </source>
</reference>
<feature type="region of interest" description="Disordered" evidence="1">
    <location>
        <begin position="1"/>
        <end position="59"/>
    </location>
</feature>
<organism evidence="2 3">
    <name type="scientific">Thalassiosira oceanica</name>
    <name type="common">Marine diatom</name>
    <dbReference type="NCBI Taxonomy" id="159749"/>
    <lineage>
        <taxon>Eukaryota</taxon>
        <taxon>Sar</taxon>
        <taxon>Stramenopiles</taxon>
        <taxon>Ochrophyta</taxon>
        <taxon>Bacillariophyta</taxon>
        <taxon>Coscinodiscophyceae</taxon>
        <taxon>Thalassiosirophycidae</taxon>
        <taxon>Thalassiosirales</taxon>
        <taxon>Thalassiosiraceae</taxon>
        <taxon>Thalassiosira</taxon>
    </lineage>
</organism>
<feature type="compositionally biased region" description="Pro residues" evidence="1">
    <location>
        <begin position="8"/>
        <end position="18"/>
    </location>
</feature>